<keyword evidence="2" id="KW-1185">Reference proteome</keyword>
<dbReference type="PANTHER" id="PTHR36498">
    <property type="entry name" value="TATA-BINDING PROTEIN-ASSOCIATED FACTOR 172"/>
    <property type="match status" value="1"/>
</dbReference>
<dbReference type="InterPro" id="IPR044972">
    <property type="entry name" value="Mot1"/>
</dbReference>
<name>A0ABR4AK42_9LECA</name>
<protein>
    <submittedName>
        <fullName evidence="1">Uncharacterized protein</fullName>
    </submittedName>
</protein>
<accession>A0ABR4AK42</accession>
<dbReference type="EMBL" id="JBHFEH010000132">
    <property type="protein sequence ID" value="KAL2045864.1"/>
    <property type="molecule type" value="Genomic_DNA"/>
</dbReference>
<gene>
    <name evidence="1" type="ORF">ABVK25_011967</name>
</gene>
<organism evidence="1 2">
    <name type="scientific">Lepraria finkii</name>
    <dbReference type="NCBI Taxonomy" id="1340010"/>
    <lineage>
        <taxon>Eukaryota</taxon>
        <taxon>Fungi</taxon>
        <taxon>Dikarya</taxon>
        <taxon>Ascomycota</taxon>
        <taxon>Pezizomycotina</taxon>
        <taxon>Lecanoromycetes</taxon>
        <taxon>OSLEUM clade</taxon>
        <taxon>Lecanoromycetidae</taxon>
        <taxon>Lecanorales</taxon>
        <taxon>Lecanorineae</taxon>
        <taxon>Stereocaulaceae</taxon>
        <taxon>Lepraria</taxon>
    </lineage>
</organism>
<dbReference type="PANTHER" id="PTHR36498:SF1">
    <property type="entry name" value="TATA-BINDING PROTEIN-ASSOCIATED FACTOR 172"/>
    <property type="match status" value="1"/>
</dbReference>
<evidence type="ECO:0000313" key="1">
    <source>
        <dbReference type="EMBL" id="KAL2045864.1"/>
    </source>
</evidence>
<evidence type="ECO:0000313" key="2">
    <source>
        <dbReference type="Proteomes" id="UP001590951"/>
    </source>
</evidence>
<sequence>METDQILDLFNLNDVGDTGGRFGNEATKDEDLVDVETGEVKKKGDKGWLNDVGELWDEKQYEEEFNLDSFVQNLQR</sequence>
<dbReference type="Proteomes" id="UP001590951">
    <property type="component" value="Unassembled WGS sequence"/>
</dbReference>
<comment type="caution">
    <text evidence="1">The sequence shown here is derived from an EMBL/GenBank/DDBJ whole genome shotgun (WGS) entry which is preliminary data.</text>
</comment>
<reference evidence="1 2" key="1">
    <citation type="submission" date="2024-09" db="EMBL/GenBank/DDBJ databases">
        <title>Rethinking Asexuality: The Enigmatic Case of Functional Sexual Genes in Lepraria (Stereocaulaceae).</title>
        <authorList>
            <person name="Doellman M."/>
            <person name="Sun Y."/>
            <person name="Barcenas-Pena A."/>
            <person name="Lumbsch H.T."/>
            <person name="Grewe F."/>
        </authorList>
    </citation>
    <scope>NUCLEOTIDE SEQUENCE [LARGE SCALE GENOMIC DNA]</scope>
    <source>
        <strain evidence="1 2">Grewe 0041</strain>
    </source>
</reference>
<proteinExistence type="predicted"/>